<evidence type="ECO:0000313" key="3">
    <source>
        <dbReference type="Proteomes" id="UP000663848"/>
    </source>
</evidence>
<dbReference type="AlphaFoldDB" id="A0A822C995"/>
<organism evidence="2 3">
    <name type="scientific">Rotaria socialis</name>
    <dbReference type="NCBI Taxonomy" id="392032"/>
    <lineage>
        <taxon>Eukaryota</taxon>
        <taxon>Metazoa</taxon>
        <taxon>Spiralia</taxon>
        <taxon>Gnathifera</taxon>
        <taxon>Rotifera</taxon>
        <taxon>Eurotatoria</taxon>
        <taxon>Bdelloidea</taxon>
        <taxon>Philodinida</taxon>
        <taxon>Philodinidae</taxon>
        <taxon>Rotaria</taxon>
    </lineage>
</organism>
<name>A0A822C995_9BILA</name>
<keyword evidence="1" id="KW-0175">Coiled coil</keyword>
<dbReference type="EMBL" id="CAJOBR010044706">
    <property type="protein sequence ID" value="CAF5035269.1"/>
    <property type="molecule type" value="Genomic_DNA"/>
</dbReference>
<gene>
    <name evidence="2" type="ORF">QYT958_LOCUS40968</name>
</gene>
<evidence type="ECO:0000313" key="2">
    <source>
        <dbReference type="EMBL" id="CAF5035269.1"/>
    </source>
</evidence>
<sequence length="57" mass="6772">MNQNNQRILNDELNECKIELKSYKDHTKELENSIQQYEYQKNDSETVQSVISHSNAE</sequence>
<proteinExistence type="predicted"/>
<accession>A0A822C995</accession>
<reference evidence="2" key="1">
    <citation type="submission" date="2021-02" db="EMBL/GenBank/DDBJ databases">
        <authorList>
            <person name="Nowell W R."/>
        </authorList>
    </citation>
    <scope>NUCLEOTIDE SEQUENCE</scope>
</reference>
<protein>
    <submittedName>
        <fullName evidence="2">Uncharacterized protein</fullName>
    </submittedName>
</protein>
<feature type="non-terminal residue" evidence="2">
    <location>
        <position position="1"/>
    </location>
</feature>
<feature type="coiled-coil region" evidence="1">
    <location>
        <begin position="13"/>
        <end position="40"/>
    </location>
</feature>
<evidence type="ECO:0000256" key="1">
    <source>
        <dbReference type="SAM" id="Coils"/>
    </source>
</evidence>
<comment type="caution">
    <text evidence="2">The sequence shown here is derived from an EMBL/GenBank/DDBJ whole genome shotgun (WGS) entry which is preliminary data.</text>
</comment>
<dbReference type="Proteomes" id="UP000663848">
    <property type="component" value="Unassembled WGS sequence"/>
</dbReference>